<feature type="transmembrane region" description="Helical" evidence="11">
    <location>
        <begin position="553"/>
        <end position="571"/>
    </location>
</feature>
<comment type="subcellular location">
    <subcellularLocation>
        <location evidence="1">Endomembrane system</location>
        <topology evidence="1">Multi-pass membrane protein</topology>
    </subcellularLocation>
</comment>
<feature type="transmembrane region" description="Helical" evidence="11">
    <location>
        <begin position="522"/>
        <end position="547"/>
    </location>
</feature>
<feature type="transmembrane region" description="Helical" evidence="11">
    <location>
        <begin position="709"/>
        <end position="732"/>
    </location>
</feature>
<organism evidence="12 13">
    <name type="scientific">Salvia divinorum</name>
    <name type="common">Maria pastora</name>
    <name type="synonym">Diviner's sage</name>
    <dbReference type="NCBI Taxonomy" id="28513"/>
    <lineage>
        <taxon>Eukaryota</taxon>
        <taxon>Viridiplantae</taxon>
        <taxon>Streptophyta</taxon>
        <taxon>Embryophyta</taxon>
        <taxon>Tracheophyta</taxon>
        <taxon>Spermatophyta</taxon>
        <taxon>Magnoliopsida</taxon>
        <taxon>eudicotyledons</taxon>
        <taxon>Gunneridae</taxon>
        <taxon>Pentapetalae</taxon>
        <taxon>asterids</taxon>
        <taxon>lamiids</taxon>
        <taxon>Lamiales</taxon>
        <taxon>Lamiaceae</taxon>
        <taxon>Nepetoideae</taxon>
        <taxon>Mentheae</taxon>
        <taxon>Salviinae</taxon>
        <taxon>Salvia</taxon>
        <taxon>Salvia subgen. Calosphace</taxon>
    </lineage>
</organism>
<dbReference type="AlphaFoldDB" id="A0ABD1FXP8"/>
<evidence type="ECO:0000256" key="2">
    <source>
        <dbReference type="ARBA" id="ARBA00022676"/>
    </source>
</evidence>
<dbReference type="InterPro" id="IPR005150">
    <property type="entry name" value="Cellulose_synth"/>
</dbReference>
<feature type="transmembrane region" description="Helical" evidence="11">
    <location>
        <begin position="647"/>
        <end position="667"/>
    </location>
</feature>
<evidence type="ECO:0000256" key="10">
    <source>
        <dbReference type="PIRSR" id="PIRSR605150-3"/>
    </source>
</evidence>
<evidence type="ECO:0000313" key="12">
    <source>
        <dbReference type="EMBL" id="KAL1535718.1"/>
    </source>
</evidence>
<dbReference type="Pfam" id="PF03552">
    <property type="entry name" value="Cellulose_synt"/>
    <property type="match status" value="2"/>
</dbReference>
<feature type="binding site" evidence="9">
    <location>
        <position position="107"/>
    </location>
    <ligand>
        <name>UDP-alpha-D-glucose</name>
        <dbReference type="ChEBI" id="CHEBI:58885"/>
    </ligand>
</feature>
<keyword evidence="6 11" id="KW-0472">Membrane</keyword>
<dbReference type="SUPFAM" id="SSF53448">
    <property type="entry name" value="Nucleotide-diphospho-sugar transferases"/>
    <property type="match status" value="1"/>
</dbReference>
<comment type="caution">
    <text evidence="12">The sequence shown here is derived from an EMBL/GenBank/DDBJ whole genome shotgun (WGS) entry which is preliminary data.</text>
</comment>
<dbReference type="Proteomes" id="UP001567538">
    <property type="component" value="Unassembled WGS sequence"/>
</dbReference>
<evidence type="ECO:0000256" key="7">
    <source>
        <dbReference type="ARBA" id="ARBA00023316"/>
    </source>
</evidence>
<proteinExistence type="predicted"/>
<dbReference type="EMBL" id="JBEAFC010000011">
    <property type="protein sequence ID" value="KAL1535718.1"/>
    <property type="molecule type" value="Genomic_DNA"/>
</dbReference>
<dbReference type="GO" id="GO:0016757">
    <property type="term" value="F:glycosyltransferase activity"/>
    <property type="evidence" value="ECO:0007669"/>
    <property type="project" value="UniProtKB-KW"/>
</dbReference>
<feature type="binding site" evidence="10">
    <location>
        <position position="263"/>
    </location>
    <ligand>
        <name>Mn(2+)</name>
        <dbReference type="ChEBI" id="CHEBI:29035"/>
    </ligand>
</feature>
<evidence type="ECO:0000256" key="3">
    <source>
        <dbReference type="ARBA" id="ARBA00022679"/>
    </source>
</evidence>
<keyword evidence="2" id="KW-0328">Glycosyltransferase</keyword>
<name>A0ABD1FXP8_SALDI</name>
<keyword evidence="13" id="KW-1185">Reference proteome</keyword>
<evidence type="ECO:0000256" key="4">
    <source>
        <dbReference type="ARBA" id="ARBA00022692"/>
    </source>
</evidence>
<gene>
    <name evidence="12" type="ORF">AAHA92_28468</name>
</gene>
<reference evidence="12 13" key="1">
    <citation type="submission" date="2024-06" db="EMBL/GenBank/DDBJ databases">
        <title>A chromosome level genome sequence of Diviner's sage (Salvia divinorum).</title>
        <authorList>
            <person name="Ford S.A."/>
            <person name="Ro D.-K."/>
            <person name="Ness R.W."/>
            <person name="Phillips M.A."/>
        </authorList>
    </citation>
    <scope>NUCLEOTIDE SEQUENCE [LARGE SCALE GENOMIC DNA]</scope>
    <source>
        <strain evidence="12">SAF-2024a</strain>
        <tissue evidence="12">Leaf</tissue>
    </source>
</reference>
<keyword evidence="7" id="KW-0961">Cell wall biogenesis/degradation</keyword>
<evidence type="ECO:0000256" key="9">
    <source>
        <dbReference type="PIRSR" id="PIRSR605150-2"/>
    </source>
</evidence>
<evidence type="ECO:0000256" key="5">
    <source>
        <dbReference type="ARBA" id="ARBA00022989"/>
    </source>
</evidence>
<protein>
    <submittedName>
        <fullName evidence="12">Cellulose synthase-like protein G3</fullName>
    </submittedName>
</protein>
<feature type="active site" evidence="8">
    <location>
        <position position="447"/>
    </location>
</feature>
<accession>A0ABD1FXP8</accession>
<feature type="binding site" evidence="9">
    <location>
        <position position="137"/>
    </location>
    <ligand>
        <name>UDP-alpha-D-glucose</name>
        <dbReference type="ChEBI" id="CHEBI:58885"/>
    </ligand>
</feature>
<sequence length="733" mass="82449">MEKSSLPLNEWQSMKTQRAINRLHSFIHGAALSALFYYRSTSIAKTSSPILPHLLIFTAELTLSCIWLLSQASLWNPVARTVYPERLPGDDHLPCVDVFVCTADPAKEPSLEVMNTVISAMALDYPPNKLHLYVSDDGGSLVTLRALRRARGFAKVWIPFCRKYRVKDRCPGVYFLREVVGGGSDDHFFVEKKAIEKAYEDFKNSLCKIIAEEDVKASRDHSPIIEVISDANSNGTDSSNDDEMPLVVYVAREKRPSRPHNFKAGALNVLLRVSGMMSNSPYILSLDCDMYCNDPTSARQAMCFHLDPKLSRNLAFVQFPQIFHNIRRNHDIYDGALRFIWTKWDGLNGLIGPGLTGTAFYIKREALYGIRKLQPNANPNQVKEYYGSSNDFIKSISKIYRPNYPTNALLTDEALKKEVQLLASCSYDNGTKWGQEVGYRYFAVVEDYFTGFNLHCEGWNSVYLNPSRPCFLGSSPMSLGDTLVQNTRWFLGLSQVALSKYSPLVYGALRMSVLQSMVYAELAYYAIYFLPVYILALVPQLCLLAGVPLYPEVSSPFFVVFVFIFVSSQLKHAQEVTASGDSLTTWANEQRVWVMKSLTSYFFASVNAILEKIGLTKATFVPTSKVMDDQVAKLYQMGKYDFQAPPLFMVILCTLYMVNLASFVVRFGRVLQNGRMNEMVMQAFLPLFGVVMHYPLMEGMVLRKDGGRVSPSVSILSIVISSIVSAFAALIAR</sequence>
<dbReference type="Gene3D" id="3.90.550.10">
    <property type="entry name" value="Spore Coat Polysaccharide Biosynthesis Protein SpsA, Chain A"/>
    <property type="match status" value="2"/>
</dbReference>
<feature type="transmembrane region" description="Helical" evidence="11">
    <location>
        <begin position="679"/>
        <end position="697"/>
    </location>
</feature>
<evidence type="ECO:0000256" key="8">
    <source>
        <dbReference type="PIRSR" id="PIRSR605150-1"/>
    </source>
</evidence>
<feature type="binding site" evidence="10">
    <location>
        <position position="287"/>
    </location>
    <ligand>
        <name>Mn(2+)</name>
        <dbReference type="ChEBI" id="CHEBI:29035"/>
    </ligand>
</feature>
<feature type="binding site" evidence="9">
    <location>
        <position position="108"/>
    </location>
    <ligand>
        <name>UDP-alpha-D-glucose</name>
        <dbReference type="ChEBI" id="CHEBI:58885"/>
    </ligand>
</feature>
<evidence type="ECO:0000313" key="13">
    <source>
        <dbReference type="Proteomes" id="UP001567538"/>
    </source>
</evidence>
<keyword evidence="3" id="KW-0808">Transferase</keyword>
<feature type="active site" evidence="8">
    <location>
        <position position="137"/>
    </location>
</feature>
<dbReference type="PANTHER" id="PTHR13301">
    <property type="entry name" value="X-BOX TRANSCRIPTION FACTOR-RELATED"/>
    <property type="match status" value="1"/>
</dbReference>
<dbReference type="GO" id="GO:0071555">
    <property type="term" value="P:cell wall organization"/>
    <property type="evidence" value="ECO:0007669"/>
    <property type="project" value="UniProtKB-KW"/>
</dbReference>
<evidence type="ECO:0000256" key="11">
    <source>
        <dbReference type="SAM" id="Phobius"/>
    </source>
</evidence>
<keyword evidence="5 11" id="KW-1133">Transmembrane helix</keyword>
<evidence type="ECO:0000256" key="6">
    <source>
        <dbReference type="ARBA" id="ARBA00023136"/>
    </source>
</evidence>
<keyword evidence="4 11" id="KW-0812">Transmembrane</keyword>
<dbReference type="FunFam" id="3.90.550.10:FF:000194">
    <property type="entry name" value="Cellulose synthase-like protein G2 isoform A"/>
    <property type="match status" value="1"/>
</dbReference>
<evidence type="ECO:0000256" key="1">
    <source>
        <dbReference type="ARBA" id="ARBA00004127"/>
    </source>
</evidence>
<dbReference type="GO" id="GO:0012505">
    <property type="term" value="C:endomembrane system"/>
    <property type="evidence" value="ECO:0007669"/>
    <property type="project" value="UniProtKB-SubCell"/>
</dbReference>
<dbReference type="InterPro" id="IPR029044">
    <property type="entry name" value="Nucleotide-diphossugar_trans"/>
</dbReference>